<sequence length="37" mass="4311">MLGRVAARQRLVSLLMLSVVVYNDLSYEQSLRKKFIL</sequence>
<dbReference type="AlphaFoldDB" id="A0A0A9EKM1"/>
<organism evidence="1">
    <name type="scientific">Arundo donax</name>
    <name type="common">Giant reed</name>
    <name type="synonym">Donax arundinaceus</name>
    <dbReference type="NCBI Taxonomy" id="35708"/>
    <lineage>
        <taxon>Eukaryota</taxon>
        <taxon>Viridiplantae</taxon>
        <taxon>Streptophyta</taxon>
        <taxon>Embryophyta</taxon>
        <taxon>Tracheophyta</taxon>
        <taxon>Spermatophyta</taxon>
        <taxon>Magnoliopsida</taxon>
        <taxon>Liliopsida</taxon>
        <taxon>Poales</taxon>
        <taxon>Poaceae</taxon>
        <taxon>PACMAD clade</taxon>
        <taxon>Arundinoideae</taxon>
        <taxon>Arundineae</taxon>
        <taxon>Arundo</taxon>
    </lineage>
</organism>
<dbReference type="EMBL" id="GBRH01197289">
    <property type="protein sequence ID" value="JAE00607.1"/>
    <property type="molecule type" value="Transcribed_RNA"/>
</dbReference>
<name>A0A0A9EKM1_ARUDO</name>
<proteinExistence type="predicted"/>
<accession>A0A0A9EKM1</accession>
<evidence type="ECO:0000313" key="1">
    <source>
        <dbReference type="EMBL" id="JAE00607.1"/>
    </source>
</evidence>
<reference evidence="1" key="1">
    <citation type="submission" date="2014-09" db="EMBL/GenBank/DDBJ databases">
        <authorList>
            <person name="Magalhaes I.L.F."/>
            <person name="Oliveira U."/>
            <person name="Santos F.R."/>
            <person name="Vidigal T.H.D.A."/>
            <person name="Brescovit A.D."/>
            <person name="Santos A.J."/>
        </authorList>
    </citation>
    <scope>NUCLEOTIDE SEQUENCE</scope>
    <source>
        <tissue evidence="1">Shoot tissue taken approximately 20 cm above the soil surface</tissue>
    </source>
</reference>
<protein>
    <submittedName>
        <fullName evidence="1">Uncharacterized protein</fullName>
    </submittedName>
</protein>
<reference evidence="1" key="2">
    <citation type="journal article" date="2015" name="Data Brief">
        <title>Shoot transcriptome of the giant reed, Arundo donax.</title>
        <authorList>
            <person name="Barrero R.A."/>
            <person name="Guerrero F.D."/>
            <person name="Moolhuijzen P."/>
            <person name="Goolsby J.A."/>
            <person name="Tidwell J."/>
            <person name="Bellgard S.E."/>
            <person name="Bellgard M.I."/>
        </authorList>
    </citation>
    <scope>NUCLEOTIDE SEQUENCE</scope>
    <source>
        <tissue evidence="1">Shoot tissue taken approximately 20 cm above the soil surface</tissue>
    </source>
</reference>